<keyword evidence="2" id="KW-1185">Reference proteome</keyword>
<evidence type="ECO:0000313" key="1">
    <source>
        <dbReference type="EMBL" id="GAV03717.1"/>
    </source>
</evidence>
<dbReference type="EMBL" id="BDGG01000010">
    <property type="protein sequence ID" value="GAV03717.1"/>
    <property type="molecule type" value="Genomic_DNA"/>
</dbReference>
<dbReference type="AlphaFoldDB" id="A0A1D1VQ61"/>
<organism evidence="1 2">
    <name type="scientific">Ramazzottius varieornatus</name>
    <name type="common">Water bear</name>
    <name type="synonym">Tardigrade</name>
    <dbReference type="NCBI Taxonomy" id="947166"/>
    <lineage>
        <taxon>Eukaryota</taxon>
        <taxon>Metazoa</taxon>
        <taxon>Ecdysozoa</taxon>
        <taxon>Tardigrada</taxon>
        <taxon>Eutardigrada</taxon>
        <taxon>Parachela</taxon>
        <taxon>Hypsibioidea</taxon>
        <taxon>Ramazzottiidae</taxon>
        <taxon>Ramazzottius</taxon>
    </lineage>
</organism>
<protein>
    <submittedName>
        <fullName evidence="1">Uncharacterized protein</fullName>
    </submittedName>
</protein>
<accession>A0A1D1VQ61</accession>
<gene>
    <name evidence="1" type="primary">RvY_14106-1</name>
    <name evidence="1" type="synonym">RvY_14106.1</name>
    <name evidence="1" type="ORF">RvY_14106</name>
</gene>
<comment type="caution">
    <text evidence="1">The sequence shown here is derived from an EMBL/GenBank/DDBJ whole genome shotgun (WGS) entry which is preliminary data.</text>
</comment>
<name>A0A1D1VQ61_RAMVA</name>
<sequence length="149" mass="16940">MDLQTGRAACKTAAQWVWKKLWKSRDHADFAFFASDGTDENEKPEVAEDKGETATVDDVLAAFRRFSRSEVSSFLELMYTGESSGVDGYITAIYHLSKLLKVADVLELIQFCLRHRLQLFNGLDALVLATEVKDDSLQWGVEKYLVERR</sequence>
<dbReference type="Proteomes" id="UP000186922">
    <property type="component" value="Unassembled WGS sequence"/>
</dbReference>
<proteinExistence type="predicted"/>
<reference evidence="1 2" key="1">
    <citation type="journal article" date="2016" name="Nat. Commun.">
        <title>Extremotolerant tardigrade genome and improved radiotolerance of human cultured cells by tardigrade-unique protein.</title>
        <authorList>
            <person name="Hashimoto T."/>
            <person name="Horikawa D.D."/>
            <person name="Saito Y."/>
            <person name="Kuwahara H."/>
            <person name="Kozuka-Hata H."/>
            <person name="Shin-I T."/>
            <person name="Minakuchi Y."/>
            <person name="Ohishi K."/>
            <person name="Motoyama A."/>
            <person name="Aizu T."/>
            <person name="Enomoto A."/>
            <person name="Kondo K."/>
            <person name="Tanaka S."/>
            <person name="Hara Y."/>
            <person name="Koshikawa S."/>
            <person name="Sagara H."/>
            <person name="Miura T."/>
            <person name="Yokobori S."/>
            <person name="Miyagawa K."/>
            <person name="Suzuki Y."/>
            <person name="Kubo T."/>
            <person name="Oyama M."/>
            <person name="Kohara Y."/>
            <person name="Fujiyama A."/>
            <person name="Arakawa K."/>
            <person name="Katayama T."/>
            <person name="Toyoda A."/>
            <person name="Kunieda T."/>
        </authorList>
    </citation>
    <scope>NUCLEOTIDE SEQUENCE [LARGE SCALE GENOMIC DNA]</scope>
    <source>
        <strain evidence="1 2">YOKOZUNA-1</strain>
    </source>
</reference>
<evidence type="ECO:0000313" key="2">
    <source>
        <dbReference type="Proteomes" id="UP000186922"/>
    </source>
</evidence>